<dbReference type="PROSITE" id="PS51729">
    <property type="entry name" value="GNAT_YJDJ"/>
    <property type="match status" value="1"/>
</dbReference>
<feature type="domain" description="N-acetyltransferase" evidence="1">
    <location>
        <begin position="1"/>
        <end position="97"/>
    </location>
</feature>
<dbReference type="InterPro" id="IPR045057">
    <property type="entry name" value="Gcn5-rel_NAT"/>
</dbReference>
<dbReference type="InterPro" id="IPR016181">
    <property type="entry name" value="Acyl_CoA_acyltransferase"/>
</dbReference>
<name>A0ABR4XRH8_9LACO</name>
<sequence>MADIRLEKEDDRYLAVKDNKTIAQLLFTPLPGKDAVSIDSIFVDKDYRGQGIAGKILAKAVLDAKKDGKKIKPICSFARAAFLRNPEYQKIRYRDDG</sequence>
<evidence type="ECO:0008006" key="5">
    <source>
        <dbReference type="Google" id="ProtNLM"/>
    </source>
</evidence>
<dbReference type="SUPFAM" id="SSF55729">
    <property type="entry name" value="Acyl-CoA N-acyltransferases (Nat)"/>
    <property type="match status" value="1"/>
</dbReference>
<dbReference type="Gene3D" id="3.40.630.30">
    <property type="match status" value="1"/>
</dbReference>
<dbReference type="Proteomes" id="UP000030023">
    <property type="component" value="Unassembled WGS sequence"/>
</dbReference>
<gene>
    <name evidence="3" type="ORF">Q757_05125</name>
</gene>
<dbReference type="PANTHER" id="PTHR31435:SF10">
    <property type="entry name" value="BSR4717 PROTEIN"/>
    <property type="match status" value="1"/>
</dbReference>
<evidence type="ECO:0000259" key="1">
    <source>
        <dbReference type="PROSITE" id="PS51186"/>
    </source>
</evidence>
<dbReference type="CDD" id="cd04301">
    <property type="entry name" value="NAT_SF"/>
    <property type="match status" value="1"/>
</dbReference>
<dbReference type="Pfam" id="PF14542">
    <property type="entry name" value="Acetyltransf_CG"/>
    <property type="match status" value="1"/>
</dbReference>
<organism evidence="3 4">
    <name type="scientific">Oenococcus alcoholitolerans</name>
    <dbReference type="NCBI Taxonomy" id="931074"/>
    <lineage>
        <taxon>Bacteria</taxon>
        <taxon>Bacillati</taxon>
        <taxon>Bacillota</taxon>
        <taxon>Bacilli</taxon>
        <taxon>Lactobacillales</taxon>
        <taxon>Lactobacillaceae</taxon>
        <taxon>Oenococcus</taxon>
    </lineage>
</organism>
<dbReference type="EMBL" id="AXCV01000214">
    <property type="protein sequence ID" value="KGO31776.1"/>
    <property type="molecule type" value="Genomic_DNA"/>
</dbReference>
<feature type="domain" description="N-acetyltransferase" evidence="2">
    <location>
        <begin position="5"/>
        <end position="93"/>
    </location>
</feature>
<dbReference type="InterPro" id="IPR031165">
    <property type="entry name" value="GNAT_YJDJ"/>
</dbReference>
<evidence type="ECO:0000313" key="3">
    <source>
        <dbReference type="EMBL" id="KGO31776.1"/>
    </source>
</evidence>
<dbReference type="PANTHER" id="PTHR31435">
    <property type="entry name" value="PROTEIN NATD1"/>
    <property type="match status" value="1"/>
</dbReference>
<keyword evidence="4" id="KW-1185">Reference proteome</keyword>
<reference evidence="3 4" key="1">
    <citation type="journal article" date="2014" name="Antonie Van Leeuwenhoek">
        <title>Oenococcus alcoholitolerans sp. nov., a lactic acid bacteria isolated from cachaca and ethanol fermentation processes.</title>
        <authorList>
            <person name="Badotti F."/>
            <person name="Moreira A.P."/>
            <person name="Tonon L.A."/>
            <person name="de Lucena B.T."/>
            <person name="Gomes Fde C."/>
            <person name="Kruger R."/>
            <person name="Thompson C.C."/>
            <person name="de Morais M.A.Jr."/>
            <person name="Rosa C.A."/>
            <person name="Thompson F.L."/>
        </authorList>
    </citation>
    <scope>NUCLEOTIDE SEQUENCE [LARGE SCALE GENOMIC DNA]</scope>
    <source>
        <strain evidence="3 4">UFRJ-M7.2.18</strain>
    </source>
</reference>
<dbReference type="PROSITE" id="PS51186">
    <property type="entry name" value="GNAT"/>
    <property type="match status" value="1"/>
</dbReference>
<comment type="caution">
    <text evidence="3">The sequence shown here is derived from an EMBL/GenBank/DDBJ whole genome shotgun (WGS) entry which is preliminary data.</text>
</comment>
<proteinExistence type="predicted"/>
<evidence type="ECO:0000313" key="4">
    <source>
        <dbReference type="Proteomes" id="UP000030023"/>
    </source>
</evidence>
<accession>A0ABR4XRH8</accession>
<dbReference type="InterPro" id="IPR000182">
    <property type="entry name" value="GNAT_dom"/>
</dbReference>
<protein>
    <recommendedName>
        <fullName evidence="5">Acetyltransferase</fullName>
    </recommendedName>
</protein>
<evidence type="ECO:0000259" key="2">
    <source>
        <dbReference type="PROSITE" id="PS51729"/>
    </source>
</evidence>